<name>A0A6L3ASR1_AZOBR</name>
<dbReference type="Proteomes" id="UP000476837">
    <property type="component" value="Unassembled WGS sequence"/>
</dbReference>
<accession>A0A6L3ASR1</accession>
<comment type="caution">
    <text evidence="1">The sequence shown here is derived from an EMBL/GenBank/DDBJ whole genome shotgun (WGS) entry which is preliminary data.</text>
</comment>
<reference evidence="1 2" key="1">
    <citation type="submission" date="2018-07" db="EMBL/GenBank/DDBJ databases">
        <title>Genome sequence of Roseomonas fauriae ATCC 49958.</title>
        <authorList>
            <person name="Sant'Anna F.H."/>
            <person name="Baldani J.I."/>
            <person name="Zilli J.E."/>
            <person name="Reis V.M."/>
            <person name="Hartmann A."/>
            <person name="Cruz L."/>
            <person name="de Souza E.M."/>
            <person name="de Oliveira Pedrosa F."/>
            <person name="Passaglia L.M.P."/>
        </authorList>
    </citation>
    <scope>NUCLEOTIDE SEQUENCE [LARGE SCALE GENOMIC DNA]</scope>
    <source>
        <strain evidence="1 2">ATCC 49958</strain>
    </source>
</reference>
<evidence type="ECO:0000313" key="1">
    <source>
        <dbReference type="EMBL" id="KAA0678204.1"/>
    </source>
</evidence>
<evidence type="ECO:0000313" key="2">
    <source>
        <dbReference type="Proteomes" id="UP000476837"/>
    </source>
</evidence>
<sequence>MISKPLEALIMTMTDANPNDIVISGNLAARLTALSQHLDMPSAHETLELILRSAEARHIAVPAEPARGDLAARMDALEAENRKRLEYLDRDFRWLAEGVRTAFSSMRSSIDSLQNSTNVTALELRTFRGEFDAFLSGVEAGLGDDPQG</sequence>
<proteinExistence type="predicted"/>
<protein>
    <submittedName>
        <fullName evidence="1">Uncharacterized protein</fullName>
    </submittedName>
</protein>
<dbReference type="AlphaFoldDB" id="A0A6L3ASR1"/>
<organism evidence="1 2">
    <name type="scientific">Azospirillum brasilense</name>
    <dbReference type="NCBI Taxonomy" id="192"/>
    <lineage>
        <taxon>Bacteria</taxon>
        <taxon>Pseudomonadati</taxon>
        <taxon>Pseudomonadota</taxon>
        <taxon>Alphaproteobacteria</taxon>
        <taxon>Rhodospirillales</taxon>
        <taxon>Azospirillaceae</taxon>
        <taxon>Azospirillum</taxon>
    </lineage>
</organism>
<dbReference type="EMBL" id="QOKV01000029">
    <property type="protein sequence ID" value="KAA0678204.1"/>
    <property type="molecule type" value="Genomic_DNA"/>
</dbReference>
<gene>
    <name evidence="1" type="ORF">DS837_28210</name>
</gene>